<dbReference type="AlphaFoldDB" id="A0A926EMW5"/>
<keyword evidence="4" id="KW-1185">Reference proteome</keyword>
<keyword evidence="1" id="KW-1133">Transmembrane helix</keyword>
<proteinExistence type="predicted"/>
<feature type="transmembrane region" description="Helical" evidence="1">
    <location>
        <begin position="7"/>
        <end position="28"/>
    </location>
</feature>
<dbReference type="RefSeq" id="WP_262396134.1">
    <property type="nucleotide sequence ID" value="NZ_JACRTD010000011.1"/>
</dbReference>
<gene>
    <name evidence="3" type="ORF">H8705_12560</name>
</gene>
<protein>
    <submittedName>
        <fullName evidence="3">DUF4097 family beta strand repeat protein</fullName>
    </submittedName>
</protein>
<sequence>MNGTQKLIKYLAMALAAVLAVGIIAVIIRVGVEIAASVLGMESSSNRGDFLQEYEGISSLGTENSIGMESSFNQGDFLQEYEGISSLDIENDIGYLNIKIAEGDKIKVEASNINERFFVKAQGHTLKIKNEEPSEKIFTKEERRDDCVINLYLPKDFVAQEMEIEQDAGVINIERLYANELEIDGGAGSMEGTDIKANRVQLSAGMGEWILTQVQLNNLELETGVGSTQITGIVTGRSSIECGVGEVILNLNQPKSDFGYKIREGIGQVTFNGETVSPRIFENPNGAHFLEIQGGIGAVDVTFADAA</sequence>
<reference evidence="3" key="1">
    <citation type="submission" date="2020-08" db="EMBL/GenBank/DDBJ databases">
        <title>Genome public.</title>
        <authorList>
            <person name="Liu C."/>
            <person name="Sun Q."/>
        </authorList>
    </citation>
    <scope>NUCLEOTIDE SEQUENCE</scope>
    <source>
        <strain evidence="3">NSJ-64</strain>
    </source>
</reference>
<accession>A0A926EMW5</accession>
<dbReference type="EMBL" id="JACRTD010000011">
    <property type="protein sequence ID" value="MBC8586413.1"/>
    <property type="molecule type" value="Genomic_DNA"/>
</dbReference>
<evidence type="ECO:0000256" key="1">
    <source>
        <dbReference type="SAM" id="Phobius"/>
    </source>
</evidence>
<organism evidence="3 4">
    <name type="scientific">Youxingia wuxianensis</name>
    <dbReference type="NCBI Taxonomy" id="2763678"/>
    <lineage>
        <taxon>Bacteria</taxon>
        <taxon>Bacillati</taxon>
        <taxon>Bacillota</taxon>
        <taxon>Clostridia</taxon>
        <taxon>Eubacteriales</taxon>
        <taxon>Oscillospiraceae</taxon>
        <taxon>Youxingia</taxon>
    </lineage>
</organism>
<keyword evidence="1" id="KW-0472">Membrane</keyword>
<evidence type="ECO:0000313" key="4">
    <source>
        <dbReference type="Proteomes" id="UP000623678"/>
    </source>
</evidence>
<evidence type="ECO:0000259" key="2">
    <source>
        <dbReference type="Pfam" id="PF13349"/>
    </source>
</evidence>
<evidence type="ECO:0000313" key="3">
    <source>
        <dbReference type="EMBL" id="MBC8586413.1"/>
    </source>
</evidence>
<keyword evidence="1" id="KW-0812">Transmembrane</keyword>
<dbReference type="Proteomes" id="UP000623678">
    <property type="component" value="Unassembled WGS sequence"/>
</dbReference>
<dbReference type="InterPro" id="IPR025164">
    <property type="entry name" value="Toastrack_DUF4097"/>
</dbReference>
<feature type="domain" description="DUF4097" evidence="2">
    <location>
        <begin position="84"/>
        <end position="253"/>
    </location>
</feature>
<name>A0A926EMW5_9FIRM</name>
<dbReference type="Pfam" id="PF13349">
    <property type="entry name" value="DUF4097"/>
    <property type="match status" value="1"/>
</dbReference>
<comment type="caution">
    <text evidence="3">The sequence shown here is derived from an EMBL/GenBank/DDBJ whole genome shotgun (WGS) entry which is preliminary data.</text>
</comment>